<accession>A0ABS9YFG8</accession>
<protein>
    <recommendedName>
        <fullName evidence="3">Neutral/alkaline non-lysosomal ceramidase N-terminal domain-containing protein</fullName>
    </recommendedName>
</protein>
<dbReference type="Proteomes" id="UP001165269">
    <property type="component" value="Unassembled WGS sequence"/>
</dbReference>
<evidence type="ECO:0008006" key="3">
    <source>
        <dbReference type="Google" id="ProtNLM"/>
    </source>
</evidence>
<reference evidence="1" key="1">
    <citation type="submission" date="2022-03" db="EMBL/GenBank/DDBJ databases">
        <title>Streptomyces 7R015 and 7R016 isolated from Barleria lupulina in Thailand.</title>
        <authorList>
            <person name="Kanchanasin P."/>
            <person name="Phongsopitanun W."/>
            <person name="Tanasupawat S."/>
        </authorList>
    </citation>
    <scope>NUCLEOTIDE SEQUENCE</scope>
    <source>
        <strain evidence="1">7R015</strain>
    </source>
</reference>
<gene>
    <name evidence="1" type="ORF">MQP27_30285</name>
</gene>
<comment type="caution">
    <text evidence="1">The sequence shown here is derived from an EMBL/GenBank/DDBJ whole genome shotgun (WGS) entry which is preliminary data.</text>
</comment>
<organism evidence="1 2">
    <name type="scientific">Streptomyces cylindrosporus</name>
    <dbReference type="NCBI Taxonomy" id="2927583"/>
    <lineage>
        <taxon>Bacteria</taxon>
        <taxon>Bacillati</taxon>
        <taxon>Actinomycetota</taxon>
        <taxon>Actinomycetes</taxon>
        <taxon>Kitasatosporales</taxon>
        <taxon>Streptomycetaceae</taxon>
        <taxon>Streptomyces</taxon>
    </lineage>
</organism>
<dbReference type="RefSeq" id="WP_242769140.1">
    <property type="nucleotide sequence ID" value="NZ_JALDAY010000009.1"/>
</dbReference>
<dbReference type="EMBL" id="JALDAY010000009">
    <property type="protein sequence ID" value="MCI3275381.1"/>
    <property type="molecule type" value="Genomic_DNA"/>
</dbReference>
<dbReference type="PROSITE" id="PS51318">
    <property type="entry name" value="TAT"/>
    <property type="match status" value="1"/>
</dbReference>
<keyword evidence="2" id="KW-1185">Reference proteome</keyword>
<sequence>MGNQEEKEGGSIQRRSFLSGSVAAAVTAASLAAGTTTAAAARGTAAGLRVGAGRAAIGFPASLLPLDGFTTVHDDLYVRVLLLESGSHRVALAVLDLTSISAEAIAAMRSIISEATGVASADIVVTVTHTFSAPHVQAASSSAGAAQYVEQIKQATSTAVAAAVQGLRPARVGFGTGRCDVNVNRDVLTADGWWLGTGEAGPSDKSVGVTRFDDADGDPIAVLVNYSVQSSVMMESVMASGDLPITADLAGATVRHVEEQYGDDVVGFFLVGSCGDQSPAFRSKRYVIDKDRKWSQVDAKDAGWILLTVQGERLGTEVVRVAQTIRTSPGSTASEVRLVTDSVTVDTMAAGHPTAPTKTYDFTPTGTAEVPIWVLRVGEGVFVGVSPELSTDTALDIRKHSPFAHTAVMSMLEGGAKNMAEARSYARITYEAMDSSYAKGAAETVAAKIADVLHELR</sequence>
<evidence type="ECO:0000313" key="1">
    <source>
        <dbReference type="EMBL" id="MCI3275381.1"/>
    </source>
</evidence>
<proteinExistence type="predicted"/>
<dbReference type="InterPro" id="IPR006311">
    <property type="entry name" value="TAT_signal"/>
</dbReference>
<name>A0ABS9YFG8_9ACTN</name>
<evidence type="ECO:0000313" key="2">
    <source>
        <dbReference type="Proteomes" id="UP001165269"/>
    </source>
</evidence>